<dbReference type="HOGENOM" id="CLU_041799_2_1_5"/>
<sequence length="151" mass="16896">MAYWLLKSEPDAFSWDDLTEKGKAGEPWTGVRNYTARNHMKAMQKGDLCFFYHSNIGKEIVGICEVIALAHPDETDDTGKWECVDVRAVERMPQPVTLADVKANPKLSEMALVTSFRLSVQPVLADEWAEVCRMGRLAPAKKAPTSAKKKN</sequence>
<dbReference type="EMBL" id="CP006912">
    <property type="protein sequence ID" value="AHB47334.1"/>
    <property type="molecule type" value="Genomic_DNA"/>
</dbReference>
<dbReference type="Proteomes" id="UP000018542">
    <property type="component" value="Chromosome"/>
</dbReference>
<proteinExistence type="predicted"/>
<organism evidence="2 3">
    <name type="scientific">Hyphomicrobium nitrativorans NL23</name>
    <dbReference type="NCBI Taxonomy" id="1029756"/>
    <lineage>
        <taxon>Bacteria</taxon>
        <taxon>Pseudomonadati</taxon>
        <taxon>Pseudomonadota</taxon>
        <taxon>Alphaproteobacteria</taxon>
        <taxon>Hyphomicrobiales</taxon>
        <taxon>Hyphomicrobiaceae</taxon>
        <taxon>Hyphomicrobium</taxon>
    </lineage>
</organism>
<protein>
    <submittedName>
        <fullName evidence="2">Ubiquinol-cytochrome C reductase</fullName>
    </submittedName>
</protein>
<dbReference type="AlphaFoldDB" id="V5SBJ9"/>
<dbReference type="PANTHER" id="PTHR14087">
    <property type="entry name" value="THYMOCYTE NUCLEAR PROTEIN 1"/>
    <property type="match status" value="1"/>
</dbReference>
<dbReference type="RefSeq" id="WP_023785689.1">
    <property type="nucleotide sequence ID" value="NC_022997.1"/>
</dbReference>
<evidence type="ECO:0000259" key="1">
    <source>
        <dbReference type="Pfam" id="PF01878"/>
    </source>
</evidence>
<gene>
    <name evidence="2" type="ORF">W911_01235</name>
</gene>
<evidence type="ECO:0000313" key="2">
    <source>
        <dbReference type="EMBL" id="AHB47334.1"/>
    </source>
</evidence>
<dbReference type="KEGG" id="hni:W911_01235"/>
<feature type="domain" description="EVE" evidence="1">
    <location>
        <begin position="2"/>
        <end position="134"/>
    </location>
</feature>
<dbReference type="InterPro" id="IPR015947">
    <property type="entry name" value="PUA-like_sf"/>
</dbReference>
<dbReference type="SUPFAM" id="SSF88697">
    <property type="entry name" value="PUA domain-like"/>
    <property type="match status" value="1"/>
</dbReference>
<dbReference type="PANTHER" id="PTHR14087:SF7">
    <property type="entry name" value="THYMOCYTE NUCLEAR PROTEIN 1"/>
    <property type="match status" value="1"/>
</dbReference>
<dbReference type="InterPro" id="IPR002740">
    <property type="entry name" value="EVE_domain"/>
</dbReference>
<keyword evidence="3" id="KW-1185">Reference proteome</keyword>
<dbReference type="PATRIC" id="fig|1029756.8.peg.262"/>
<dbReference type="InterPro" id="IPR047197">
    <property type="entry name" value="THYN1-like_EVE"/>
</dbReference>
<dbReference type="STRING" id="1029756.W911_01235"/>
<accession>V5SBJ9</accession>
<dbReference type="Pfam" id="PF01878">
    <property type="entry name" value="EVE"/>
    <property type="match status" value="1"/>
</dbReference>
<evidence type="ECO:0000313" key="3">
    <source>
        <dbReference type="Proteomes" id="UP000018542"/>
    </source>
</evidence>
<dbReference type="CDD" id="cd21133">
    <property type="entry name" value="EVE"/>
    <property type="match status" value="1"/>
</dbReference>
<name>V5SBJ9_9HYPH</name>
<dbReference type="OrthoDB" id="9791347at2"/>
<dbReference type="InterPro" id="IPR052181">
    <property type="entry name" value="5hmC_binding"/>
</dbReference>
<dbReference type="Gene3D" id="3.10.590.10">
    <property type="entry name" value="ph1033 like domains"/>
    <property type="match status" value="1"/>
</dbReference>
<reference evidence="2" key="1">
    <citation type="journal article" date="2014" name="Genome Announc.">
        <title>Complete Genome Sequence of Hyphomicrobium nitrativorans Strain NL23, a Denitrifying Bacterium Isolated from Biofilm of a Methanol-Fed Denitrification System Treating Seawater at the Montreal Biodome.</title>
        <authorList>
            <person name="Martineau C."/>
            <person name="Villeneuve C."/>
            <person name="Mauffrey F."/>
            <person name="Villemur R."/>
        </authorList>
    </citation>
    <scope>NUCLEOTIDE SEQUENCE [LARGE SCALE GENOMIC DNA]</scope>
    <source>
        <strain evidence="2">NL23</strain>
    </source>
</reference>